<gene>
    <name evidence="2" type="ORF">RUMHYD_00482</name>
</gene>
<name>C0CI18_BLAHS</name>
<dbReference type="eggNOG" id="ENOG5032XN3">
    <property type="taxonomic scope" value="Bacteria"/>
</dbReference>
<evidence type="ECO:0000313" key="2">
    <source>
        <dbReference type="EMBL" id="EEG50606.1"/>
    </source>
</evidence>
<dbReference type="AlphaFoldDB" id="C0CI18"/>
<keyword evidence="1" id="KW-0812">Transmembrane</keyword>
<comment type="caution">
    <text evidence="2">The sequence shown here is derived from an EMBL/GenBank/DDBJ whole genome shotgun (WGS) entry which is preliminary data.</text>
</comment>
<dbReference type="PATRIC" id="fig|476272.21.peg.3488"/>
<proteinExistence type="predicted"/>
<keyword evidence="1" id="KW-0472">Membrane</keyword>
<evidence type="ECO:0000313" key="3">
    <source>
        <dbReference type="Proteomes" id="UP000003100"/>
    </source>
</evidence>
<protein>
    <submittedName>
        <fullName evidence="2">Uncharacterized protein</fullName>
    </submittedName>
</protein>
<dbReference type="EMBL" id="ACBZ01000017">
    <property type="protein sequence ID" value="EEG50606.1"/>
    <property type="molecule type" value="Genomic_DNA"/>
</dbReference>
<evidence type="ECO:0000256" key="1">
    <source>
        <dbReference type="SAM" id="Phobius"/>
    </source>
</evidence>
<dbReference type="HOGENOM" id="CLU_114002_0_0_9"/>
<keyword evidence="1" id="KW-1133">Transmembrane helix</keyword>
<dbReference type="Proteomes" id="UP000003100">
    <property type="component" value="Unassembled WGS sequence"/>
</dbReference>
<keyword evidence="3" id="KW-1185">Reference proteome</keyword>
<sequence length="209" mass="24067">MAERRVTLSHKITKGDYGYFKKEKLRRALVTFVLFLIPLTAYFVGWAYFKTRMTIVTVIVVVGCLPACKSAVSTIMVLLRSSMDEKLYQQIRAHQGKLQMAYELYLTSYEKSGGVDAVAICGNQVVGYSTDKKADLAFLERQVQQILQQNGYGVKVKFLRELKPFLERLDSMNLHRESLEKDIKFKLDERYPDLTRDELIKHTILAISL</sequence>
<feature type="transmembrane region" description="Helical" evidence="1">
    <location>
        <begin position="55"/>
        <end position="79"/>
    </location>
</feature>
<reference evidence="2 3" key="1">
    <citation type="submission" date="2009-01" db="EMBL/GenBank/DDBJ databases">
        <authorList>
            <person name="Fulton L."/>
            <person name="Clifton S."/>
            <person name="Fulton B."/>
            <person name="Xu J."/>
            <person name="Minx P."/>
            <person name="Pepin K.H."/>
            <person name="Johnson M."/>
            <person name="Bhonagiri V."/>
            <person name="Nash W.E."/>
            <person name="Mardis E.R."/>
            <person name="Wilson R.K."/>
        </authorList>
    </citation>
    <scope>NUCLEOTIDE SEQUENCE [LARGE SCALE GENOMIC DNA]</scope>
    <source>
        <strain evidence="3">DSM 10507 / JCM 14656 / S5a33</strain>
    </source>
</reference>
<reference evidence="2 3" key="2">
    <citation type="submission" date="2009-02" db="EMBL/GenBank/DDBJ databases">
        <title>Draft genome sequence of Blautia hydrogenotrophica DSM 10507 (Ruminococcus hydrogenotrophicus DSM 10507).</title>
        <authorList>
            <person name="Sudarsanam P."/>
            <person name="Ley R."/>
            <person name="Guruge J."/>
            <person name="Turnbaugh P.J."/>
            <person name="Mahowald M."/>
            <person name="Liep D."/>
            <person name="Gordon J."/>
        </authorList>
    </citation>
    <scope>NUCLEOTIDE SEQUENCE [LARGE SCALE GENOMIC DNA]</scope>
    <source>
        <strain evidence="3">DSM 10507 / JCM 14656 / S5a33</strain>
    </source>
</reference>
<accession>C0CI18</accession>
<feature type="transmembrane region" description="Helical" evidence="1">
    <location>
        <begin position="28"/>
        <end position="49"/>
    </location>
</feature>
<organism evidence="2 3">
    <name type="scientific">Blautia hydrogenotrophica (strain DSM 10507 / JCM 14656 / S5a33)</name>
    <name type="common">Ruminococcus hydrogenotrophicus</name>
    <dbReference type="NCBI Taxonomy" id="476272"/>
    <lineage>
        <taxon>Bacteria</taxon>
        <taxon>Bacillati</taxon>
        <taxon>Bacillota</taxon>
        <taxon>Clostridia</taxon>
        <taxon>Lachnospirales</taxon>
        <taxon>Lachnospiraceae</taxon>
        <taxon>Blautia</taxon>
    </lineage>
</organism>